<evidence type="ECO:0000256" key="3">
    <source>
        <dbReference type="ARBA" id="ARBA00022525"/>
    </source>
</evidence>
<feature type="domain" description="Lipase" evidence="6">
    <location>
        <begin position="363"/>
        <end position="442"/>
    </location>
</feature>
<comment type="similarity">
    <text evidence="2 4">Belongs to the AB hydrolase superfamily. Lipase family.</text>
</comment>
<dbReference type="RefSeq" id="XP_014674903.1">
    <property type="nucleotide sequence ID" value="XM_014819417.1"/>
</dbReference>
<evidence type="ECO:0000256" key="1">
    <source>
        <dbReference type="ARBA" id="ARBA00004613"/>
    </source>
</evidence>
<dbReference type="PANTHER" id="PTHR11610:SF173">
    <property type="entry name" value="LIPASE DOMAIN-CONTAINING PROTEIN-RELATED"/>
    <property type="match status" value="1"/>
</dbReference>
<evidence type="ECO:0000256" key="2">
    <source>
        <dbReference type="ARBA" id="ARBA00010701"/>
    </source>
</evidence>
<comment type="subcellular location">
    <subcellularLocation>
        <location evidence="1">Secreted</location>
    </subcellularLocation>
</comment>
<dbReference type="InterPro" id="IPR013818">
    <property type="entry name" value="Lipase"/>
</dbReference>
<dbReference type="PANTHER" id="PTHR11610">
    <property type="entry name" value="LIPASE"/>
    <property type="match status" value="1"/>
</dbReference>
<dbReference type="Gene3D" id="3.40.50.1820">
    <property type="entry name" value="alpha/beta hydrolase"/>
    <property type="match status" value="2"/>
</dbReference>
<feature type="signal peptide" evidence="5">
    <location>
        <begin position="1"/>
        <end position="19"/>
    </location>
</feature>
<dbReference type="SUPFAM" id="SSF49723">
    <property type="entry name" value="Lipase/lipooxygenase domain (PLAT/LH2 domain)"/>
    <property type="match status" value="1"/>
</dbReference>
<proteinExistence type="inferred from homology"/>
<feature type="chain" id="PRO_5045155379" evidence="5">
    <location>
        <begin position="20"/>
        <end position="570"/>
    </location>
</feature>
<dbReference type="InterPro" id="IPR029058">
    <property type="entry name" value="AB_hydrolase_fold"/>
</dbReference>
<dbReference type="InterPro" id="IPR000734">
    <property type="entry name" value="TAG_lipase"/>
</dbReference>
<dbReference type="Pfam" id="PF00151">
    <property type="entry name" value="Lipase"/>
    <property type="match status" value="2"/>
</dbReference>
<dbReference type="InterPro" id="IPR036392">
    <property type="entry name" value="PLAT/LH2_dom_sf"/>
</dbReference>
<evidence type="ECO:0000313" key="8">
    <source>
        <dbReference type="RefSeq" id="XP_014674903.1"/>
    </source>
</evidence>
<gene>
    <name evidence="8" type="primary">LOC106815008</name>
</gene>
<keyword evidence="7" id="KW-1185">Reference proteome</keyword>
<feature type="domain" description="Lipase" evidence="6">
    <location>
        <begin position="146"/>
        <end position="360"/>
    </location>
</feature>
<reference evidence="8" key="1">
    <citation type="submission" date="2025-08" db="UniProtKB">
        <authorList>
            <consortium name="RefSeq"/>
        </authorList>
    </citation>
    <scope>IDENTIFICATION</scope>
</reference>
<evidence type="ECO:0000256" key="4">
    <source>
        <dbReference type="RuleBase" id="RU004262"/>
    </source>
</evidence>
<dbReference type="PRINTS" id="PR00821">
    <property type="entry name" value="TAGLIPASE"/>
</dbReference>
<evidence type="ECO:0000256" key="5">
    <source>
        <dbReference type="SAM" id="SignalP"/>
    </source>
</evidence>
<accession>A0ABM1ERT2</accession>
<evidence type="ECO:0000259" key="6">
    <source>
        <dbReference type="Pfam" id="PF00151"/>
    </source>
</evidence>
<dbReference type="Gene3D" id="2.60.60.20">
    <property type="entry name" value="PLAT/LH2 domain"/>
    <property type="match status" value="1"/>
</dbReference>
<evidence type="ECO:0000313" key="7">
    <source>
        <dbReference type="Proteomes" id="UP000695022"/>
    </source>
</evidence>
<keyword evidence="5" id="KW-0732">Signal</keyword>
<dbReference type="Proteomes" id="UP000695022">
    <property type="component" value="Unplaced"/>
</dbReference>
<dbReference type="GeneID" id="106815008"/>
<keyword evidence="3" id="KW-0964">Secreted</keyword>
<organism evidence="7 8">
    <name type="scientific">Priapulus caudatus</name>
    <name type="common">Priapulid worm</name>
    <dbReference type="NCBI Taxonomy" id="37621"/>
    <lineage>
        <taxon>Eukaryota</taxon>
        <taxon>Metazoa</taxon>
        <taxon>Ecdysozoa</taxon>
        <taxon>Scalidophora</taxon>
        <taxon>Priapulida</taxon>
        <taxon>Priapulimorpha</taxon>
        <taxon>Priapulimorphida</taxon>
        <taxon>Priapulidae</taxon>
        <taxon>Priapulus</taxon>
    </lineage>
</organism>
<dbReference type="SUPFAM" id="SSF53474">
    <property type="entry name" value="alpha/beta-Hydrolases"/>
    <property type="match status" value="1"/>
</dbReference>
<protein>
    <submittedName>
        <fullName evidence="8">Inactive pancreatic lipase-related protein 1-like</fullName>
    </submittedName>
</protein>
<name>A0ABM1ERT2_PRICU</name>
<sequence>MSFLRVALAVLAVATLAYARNLGPGLLPDSSIPQACDGGIQAIIGQLNISLVDIIDDLIGGSSRGLVDQLPSQLVTHLREELEEAKRSPMDEKALKMLKDQIRRGELPDFDMPIFFGEQIDALIEKLKQLLKEILADLTLNMLFRCYDDYGCFTKIGWYSRCRMINQFPDAPREVDVQYKLYTRANLPDPTVGNAQVFRWSEPEKIKESFFNPKKETKILIHGFRQATYENWLWEMGAELLAEGDYNVIVVDWQKGAAGLYAKATANARLVGKDIQNLYGAFGDVYGALKVSASRFHLIGYAMGAHVAGYAGGQGRGIRFLGRITGMDPTDPSFQWTNAYIRLDESDASFVDVIHSDSKGWNEYVHCNHRRAHDLFIDSIRSTCPYRAFECESQEQLEAGECDTSNPKTSARIGMHAVDSKSLLSGRKNVAMFITTGDKNPFCLYHLQFEVAIASNNPIPEEGRMYVRVTNELGSSEEYGLGDHRVGSYDLLTPGKTHRYLVQTDRDWKALNQLEFRWESSNWIGKKYLHIDTIKVTSTDSNTMSRFCLNGSKYQSVKNYNFAPSLECAA</sequence>